<organism evidence="4 5">
    <name type="scientific">Streptococcus panodentis</name>
    <dbReference type="NCBI Taxonomy" id="1581472"/>
    <lineage>
        <taxon>Bacteria</taxon>
        <taxon>Bacillati</taxon>
        <taxon>Bacillota</taxon>
        <taxon>Bacilli</taxon>
        <taxon>Lactobacillales</taxon>
        <taxon>Streptococcaceae</taxon>
        <taxon>Streptococcus</taxon>
    </lineage>
</organism>
<comment type="similarity">
    <text evidence="1">Belongs to the UPF0177 family.</text>
</comment>
<feature type="transmembrane region" description="Helical" evidence="2">
    <location>
        <begin position="67"/>
        <end position="89"/>
    </location>
</feature>
<name>A0ABS5AXD8_9STRE</name>
<accession>A0ABS5AXD8</accession>
<protein>
    <submittedName>
        <fullName evidence="4">CPBP family intramembrane metalloprotease</fullName>
    </submittedName>
</protein>
<feature type="transmembrane region" description="Helical" evidence="2">
    <location>
        <begin position="229"/>
        <end position="251"/>
    </location>
</feature>
<feature type="transmembrane region" description="Helical" evidence="2">
    <location>
        <begin position="101"/>
        <end position="120"/>
    </location>
</feature>
<dbReference type="RefSeq" id="WP_128836281.1">
    <property type="nucleotide sequence ID" value="NZ_QFAY01000010.1"/>
</dbReference>
<dbReference type="GO" id="GO:0008237">
    <property type="term" value="F:metallopeptidase activity"/>
    <property type="evidence" value="ECO:0007669"/>
    <property type="project" value="UniProtKB-KW"/>
</dbReference>
<keyword evidence="4" id="KW-0645">Protease</keyword>
<keyword evidence="5" id="KW-1185">Reference proteome</keyword>
<keyword evidence="2" id="KW-0812">Transmembrane</keyword>
<keyword evidence="4" id="KW-0482">Metalloprotease</keyword>
<dbReference type="Proteomes" id="UP001519349">
    <property type="component" value="Unassembled WGS sequence"/>
</dbReference>
<keyword evidence="2" id="KW-1133">Transmembrane helix</keyword>
<evidence type="ECO:0000259" key="3">
    <source>
        <dbReference type="Pfam" id="PF02517"/>
    </source>
</evidence>
<dbReference type="Pfam" id="PF02517">
    <property type="entry name" value="Rce1-like"/>
    <property type="match status" value="1"/>
</dbReference>
<feature type="transmembrane region" description="Helical" evidence="2">
    <location>
        <begin position="157"/>
        <end position="176"/>
    </location>
</feature>
<keyword evidence="2" id="KW-0472">Membrane</keyword>
<reference evidence="4 5" key="1">
    <citation type="submission" date="2018-05" db="EMBL/GenBank/DDBJ databases">
        <title>Draft genome sequence of Streptococcus panodentis CCUG 70867T.</title>
        <authorList>
            <person name="Salva-Serra F."/>
            <person name="Mendez V."/>
            <person name="Jaen-Luchoro D."/>
            <person name="Gonzales-Siles L."/>
            <person name="Karlsson R."/>
            <person name="Engstrom-Jakobsson H."/>
            <person name="Busquets A."/>
            <person name="Gomila M."/>
            <person name="Pineiro-Iglesias B."/>
            <person name="Bennasar-Figueras A."/>
            <person name="Seeger M."/>
            <person name="Moore E."/>
        </authorList>
    </citation>
    <scope>NUCLEOTIDE SEQUENCE [LARGE SCALE GENOMIC DNA]</scope>
    <source>
        <strain evidence="4 5">CCUG 70867</strain>
    </source>
</reference>
<comment type="caution">
    <text evidence="4">The sequence shown here is derived from an EMBL/GenBank/DDBJ whole genome shotgun (WGS) entry which is preliminary data.</text>
</comment>
<evidence type="ECO:0000313" key="5">
    <source>
        <dbReference type="Proteomes" id="UP001519349"/>
    </source>
</evidence>
<evidence type="ECO:0000256" key="1">
    <source>
        <dbReference type="ARBA" id="ARBA00009067"/>
    </source>
</evidence>
<gene>
    <name evidence="4" type="ORF">DHL47_06130</name>
</gene>
<keyword evidence="4" id="KW-0378">Hydrolase</keyword>
<proteinExistence type="inferred from homology"/>
<dbReference type="InterPro" id="IPR003675">
    <property type="entry name" value="Rce1/LyrA-like_dom"/>
</dbReference>
<sequence>MNILKNIHPSQPLKQLKWFDIAVVTLLLFGQFIYRSTELFLASLAPAAATAASAAADSSTTAASDGAAYSSNLTFQLIMLALTIAYLLLRHFDFKQLPVRLTWSVLFWVPFIFALVGIFGDIVTSLSGEYNYFDPALWSYIDPLEIFRKLADLTPMAILYGLLNGFYEEFFFLGLMTSVNDKYKWWALLYSTIIRISFHTYQGMLWALVIGVVYGLFYYFLYKYKVKNLLPFFLMHALADMFGSSLMYVLINWRS</sequence>
<evidence type="ECO:0000313" key="4">
    <source>
        <dbReference type="EMBL" id="MBP2620921.1"/>
    </source>
</evidence>
<evidence type="ECO:0000256" key="2">
    <source>
        <dbReference type="SAM" id="Phobius"/>
    </source>
</evidence>
<feature type="transmembrane region" description="Helical" evidence="2">
    <location>
        <begin position="204"/>
        <end position="222"/>
    </location>
</feature>
<feature type="domain" description="CAAX prenyl protease 2/Lysostaphin resistance protein A-like" evidence="3">
    <location>
        <begin position="153"/>
        <end position="241"/>
    </location>
</feature>
<dbReference type="EMBL" id="QFAY01000010">
    <property type="protein sequence ID" value="MBP2620921.1"/>
    <property type="molecule type" value="Genomic_DNA"/>
</dbReference>